<accession>A0A3E0H2L2</accession>
<dbReference type="InterPro" id="IPR051206">
    <property type="entry name" value="NAMLAA_amidase_2"/>
</dbReference>
<dbReference type="RefSeq" id="WP_116208184.1">
    <property type="nucleotide sequence ID" value="NZ_QUNR01000003.1"/>
</dbReference>
<dbReference type="Proteomes" id="UP000256774">
    <property type="component" value="Unassembled WGS sequence"/>
</dbReference>
<comment type="subcellular location">
    <subcellularLocation>
        <location evidence="3">Cytoplasm</location>
    </subcellularLocation>
</comment>
<feature type="domain" description="N-acetylmuramoyl-L-alanine amidase" evidence="13">
    <location>
        <begin position="21"/>
        <end position="170"/>
    </location>
</feature>
<dbReference type="NCBIfam" id="NF008758">
    <property type="entry name" value="PRK11789.1"/>
    <property type="match status" value="1"/>
</dbReference>
<evidence type="ECO:0000313" key="15">
    <source>
        <dbReference type="Proteomes" id="UP000256774"/>
    </source>
</evidence>
<evidence type="ECO:0000256" key="6">
    <source>
        <dbReference type="ARBA" id="ARBA00022490"/>
    </source>
</evidence>
<proteinExistence type="inferred from homology"/>
<keyword evidence="6" id="KW-0963">Cytoplasm</keyword>
<comment type="catalytic activity">
    <reaction evidence="1">
        <text>Hydrolyzes the link between N-acetylmuramoyl residues and L-amino acid residues in certain cell-wall glycopeptides.</text>
        <dbReference type="EC" id="3.5.1.28"/>
    </reaction>
</comment>
<reference evidence="14 15" key="1">
    <citation type="submission" date="2018-08" db="EMBL/GenBank/DDBJ databases">
        <title>Genomic Encyclopedia of Type Strains, Phase IV (KMG-IV): sequencing the most valuable type-strain genomes for metagenomic binning, comparative biology and taxonomic classification.</title>
        <authorList>
            <person name="Goeker M."/>
        </authorList>
    </citation>
    <scope>NUCLEOTIDE SEQUENCE [LARGE SCALE GENOMIC DNA]</scope>
    <source>
        <strain evidence="14 15">DSM 26022</strain>
    </source>
</reference>
<dbReference type="GO" id="GO:0046872">
    <property type="term" value="F:metal ion binding"/>
    <property type="evidence" value="ECO:0007669"/>
    <property type="project" value="UniProtKB-KW"/>
</dbReference>
<keyword evidence="9" id="KW-0862">Zinc</keyword>
<dbReference type="InterPro" id="IPR002502">
    <property type="entry name" value="Amidase_domain"/>
</dbReference>
<dbReference type="GO" id="GO:0005737">
    <property type="term" value="C:cytoplasm"/>
    <property type="evidence" value="ECO:0007669"/>
    <property type="project" value="UniProtKB-SubCell"/>
</dbReference>
<dbReference type="SUPFAM" id="SSF55846">
    <property type="entry name" value="N-acetylmuramoyl-L-alanine amidase-like"/>
    <property type="match status" value="1"/>
</dbReference>
<evidence type="ECO:0000256" key="4">
    <source>
        <dbReference type="ARBA" id="ARBA00007553"/>
    </source>
</evidence>
<gene>
    <name evidence="14" type="ORF">DFR26_1333</name>
</gene>
<keyword evidence="10" id="KW-0961">Cell wall biogenesis/degradation</keyword>
<dbReference type="GO" id="GO:0071555">
    <property type="term" value="P:cell wall organization"/>
    <property type="evidence" value="ECO:0007669"/>
    <property type="project" value="UniProtKB-KW"/>
</dbReference>
<comment type="cofactor">
    <cofactor evidence="2">
        <name>Zn(2+)</name>
        <dbReference type="ChEBI" id="CHEBI:29105"/>
    </cofactor>
</comment>
<keyword evidence="8" id="KW-0378">Hydrolase</keyword>
<dbReference type="Gene3D" id="3.40.80.10">
    <property type="entry name" value="Peptidoglycan recognition protein-like"/>
    <property type="match status" value="1"/>
</dbReference>
<comment type="similarity">
    <text evidence="4">Belongs to the N-acetylmuramoyl-L-alanine amidase 2 family.</text>
</comment>
<keyword evidence="15" id="KW-1185">Reference proteome</keyword>
<evidence type="ECO:0000256" key="10">
    <source>
        <dbReference type="ARBA" id="ARBA00023316"/>
    </source>
</evidence>
<dbReference type="Pfam" id="PF01510">
    <property type="entry name" value="Amidase_2"/>
    <property type="match status" value="1"/>
</dbReference>
<evidence type="ECO:0000259" key="13">
    <source>
        <dbReference type="SMART" id="SM00644"/>
    </source>
</evidence>
<evidence type="ECO:0000256" key="5">
    <source>
        <dbReference type="ARBA" id="ARBA00011901"/>
    </source>
</evidence>
<evidence type="ECO:0000256" key="12">
    <source>
        <dbReference type="ARBA" id="ARBA00042615"/>
    </source>
</evidence>
<dbReference type="CDD" id="cd06583">
    <property type="entry name" value="PGRP"/>
    <property type="match status" value="1"/>
</dbReference>
<keyword evidence="7" id="KW-0479">Metal-binding</keyword>
<dbReference type="InterPro" id="IPR036505">
    <property type="entry name" value="Amidase/PGRP_sf"/>
</dbReference>
<evidence type="ECO:0000256" key="9">
    <source>
        <dbReference type="ARBA" id="ARBA00022833"/>
    </source>
</evidence>
<dbReference type="PANTHER" id="PTHR30417:SF4">
    <property type="entry name" value="1,6-ANHYDRO-N-ACETYLMURAMYL-L-ALANINE AMIDASE AMPD"/>
    <property type="match status" value="1"/>
</dbReference>
<dbReference type="GO" id="GO:0009253">
    <property type="term" value="P:peptidoglycan catabolic process"/>
    <property type="evidence" value="ECO:0007669"/>
    <property type="project" value="InterPro"/>
</dbReference>
<organism evidence="14 15">
    <name type="scientific">Paraperlucidibaca baekdonensis</name>
    <dbReference type="NCBI Taxonomy" id="748120"/>
    <lineage>
        <taxon>Bacteria</taxon>
        <taxon>Pseudomonadati</taxon>
        <taxon>Pseudomonadota</taxon>
        <taxon>Gammaproteobacteria</taxon>
        <taxon>Moraxellales</taxon>
        <taxon>Moraxellaceae</taxon>
        <taxon>Paraperlucidibaca</taxon>
    </lineage>
</organism>
<comment type="caution">
    <text evidence="14">The sequence shown here is derived from an EMBL/GenBank/DDBJ whole genome shotgun (WGS) entry which is preliminary data.</text>
</comment>
<dbReference type="PANTHER" id="PTHR30417">
    <property type="entry name" value="N-ACETYLMURAMOYL-L-ALANINE AMIDASE AMID"/>
    <property type="match status" value="1"/>
</dbReference>
<dbReference type="EC" id="3.5.1.28" evidence="5"/>
<evidence type="ECO:0000313" key="14">
    <source>
        <dbReference type="EMBL" id="REH37558.1"/>
    </source>
</evidence>
<evidence type="ECO:0000256" key="7">
    <source>
        <dbReference type="ARBA" id="ARBA00022723"/>
    </source>
</evidence>
<dbReference type="GO" id="GO:0009254">
    <property type="term" value="P:peptidoglycan turnover"/>
    <property type="evidence" value="ECO:0007669"/>
    <property type="project" value="TreeGrafter"/>
</dbReference>
<evidence type="ECO:0000256" key="1">
    <source>
        <dbReference type="ARBA" id="ARBA00001561"/>
    </source>
</evidence>
<protein>
    <recommendedName>
        <fullName evidence="11">1,6-anhydro-N-acetylmuramyl-L-alanine amidase AmpD</fullName>
        <ecNumber evidence="5">3.5.1.28</ecNumber>
    </recommendedName>
    <alternativeName>
        <fullName evidence="12">N-acetylmuramoyl-L-alanine amidase</fullName>
    </alternativeName>
</protein>
<dbReference type="GO" id="GO:0008745">
    <property type="term" value="F:N-acetylmuramoyl-L-alanine amidase activity"/>
    <property type="evidence" value="ECO:0007669"/>
    <property type="project" value="UniProtKB-EC"/>
</dbReference>
<evidence type="ECO:0000256" key="2">
    <source>
        <dbReference type="ARBA" id="ARBA00001947"/>
    </source>
</evidence>
<sequence>MSRTLSLCRQHWLREARHCPSPFFNARPQGEVSLTVIHNISLPPGQFGGPHIDALFTGRLDASAHPYFASIAGLEVSAHVLIRRDGELVQYVAFDQRAWHAGQSSYQGRANCNDFAIGIEMEGCDTQAFTDSQYDVLNALLIVLAEHYPATQHAVTGHSDIAPGRKTDPGPYFDWSRLTQAEPVGHSQGVKT</sequence>
<name>A0A3E0H2L2_9GAMM</name>
<evidence type="ECO:0000256" key="11">
    <source>
        <dbReference type="ARBA" id="ARBA00039257"/>
    </source>
</evidence>
<evidence type="ECO:0000256" key="3">
    <source>
        <dbReference type="ARBA" id="ARBA00004496"/>
    </source>
</evidence>
<evidence type="ECO:0000256" key="8">
    <source>
        <dbReference type="ARBA" id="ARBA00022801"/>
    </source>
</evidence>
<dbReference type="AlphaFoldDB" id="A0A3E0H2L2"/>
<dbReference type="EMBL" id="QUNR01000003">
    <property type="protein sequence ID" value="REH37558.1"/>
    <property type="molecule type" value="Genomic_DNA"/>
</dbReference>
<dbReference type="OrthoDB" id="9794842at2"/>
<dbReference type="SMART" id="SM00644">
    <property type="entry name" value="Ami_2"/>
    <property type="match status" value="1"/>
</dbReference>